<protein>
    <submittedName>
        <fullName evidence="2">Uncharacterized protein</fullName>
    </submittedName>
</protein>
<feature type="region of interest" description="Disordered" evidence="1">
    <location>
        <begin position="1"/>
        <end position="23"/>
    </location>
</feature>
<proteinExistence type="predicted"/>
<evidence type="ECO:0000313" key="2">
    <source>
        <dbReference type="EMBL" id="KKK59902.1"/>
    </source>
</evidence>
<accession>A0A0F8WSN7</accession>
<name>A0A0F8WSN7_9ZZZZ</name>
<organism evidence="2">
    <name type="scientific">marine sediment metagenome</name>
    <dbReference type="NCBI Taxonomy" id="412755"/>
    <lineage>
        <taxon>unclassified sequences</taxon>
        <taxon>metagenomes</taxon>
        <taxon>ecological metagenomes</taxon>
    </lineage>
</organism>
<dbReference type="EMBL" id="LAZR01063233">
    <property type="protein sequence ID" value="KKK59902.1"/>
    <property type="molecule type" value="Genomic_DNA"/>
</dbReference>
<comment type="caution">
    <text evidence="2">The sequence shown here is derived from an EMBL/GenBank/DDBJ whole genome shotgun (WGS) entry which is preliminary data.</text>
</comment>
<reference evidence="2" key="1">
    <citation type="journal article" date="2015" name="Nature">
        <title>Complex archaea that bridge the gap between prokaryotes and eukaryotes.</title>
        <authorList>
            <person name="Spang A."/>
            <person name="Saw J.H."/>
            <person name="Jorgensen S.L."/>
            <person name="Zaremba-Niedzwiedzka K."/>
            <person name="Martijn J."/>
            <person name="Lind A.E."/>
            <person name="van Eijk R."/>
            <person name="Schleper C."/>
            <person name="Guy L."/>
            <person name="Ettema T.J."/>
        </authorList>
    </citation>
    <scope>NUCLEOTIDE SEQUENCE</scope>
</reference>
<feature type="non-terminal residue" evidence="2">
    <location>
        <position position="23"/>
    </location>
</feature>
<gene>
    <name evidence="2" type="ORF">LCGC14_3029750</name>
</gene>
<sequence>MSAHTPGPWRAEISVQAPSVRGG</sequence>
<evidence type="ECO:0000256" key="1">
    <source>
        <dbReference type="SAM" id="MobiDB-lite"/>
    </source>
</evidence>
<dbReference type="AlphaFoldDB" id="A0A0F8WSN7"/>